<protein>
    <submittedName>
        <fullName evidence="2">Perlucin 5-like protein</fullName>
    </submittedName>
</protein>
<evidence type="ECO:0000313" key="2">
    <source>
        <dbReference type="EMBL" id="ALS04672.1"/>
    </source>
</evidence>
<sequence>MTNAKLLCEIHGAFLAEVPYGPHLNSWIVGKLLEKTTKWGEKGERRPHFETQYWLGARGFGHHNDHMPGTWMWEHRNTTVDWFDWGNDEPNNFNGQNCLTYLLYQDIVGFRNFHWNDWECTEAAHFICEKIID</sequence>
<dbReference type="AlphaFoldDB" id="A0A0U2T7S6"/>
<name>A0A0U2T7S6_9MAXI</name>
<dbReference type="PROSITE" id="PS50041">
    <property type="entry name" value="C_TYPE_LECTIN_2"/>
    <property type="match status" value="1"/>
</dbReference>
<reference evidence="2" key="1">
    <citation type="journal article" date="2015" name="Sci. Rep.">
        <title>Spliced leader RNA trans-splicing discovered in copepods.</title>
        <authorList>
            <person name="Yang F."/>
            <person name="Xu D."/>
            <person name="Zhuang Y."/>
            <person name="Yi X."/>
            <person name="Huang Y."/>
            <person name="Chen H."/>
            <person name="Lin S."/>
            <person name="Campbell D.A."/>
            <person name="Sturm N.R."/>
            <person name="Liu G."/>
            <person name="Zhang H."/>
        </authorList>
    </citation>
    <scope>NUCLEOTIDE SEQUENCE</scope>
</reference>
<proteinExistence type="evidence at transcript level"/>
<dbReference type="InterPro" id="IPR001304">
    <property type="entry name" value="C-type_lectin-like"/>
</dbReference>
<dbReference type="EMBL" id="KT754838">
    <property type="protein sequence ID" value="ALS04672.1"/>
    <property type="molecule type" value="mRNA"/>
</dbReference>
<accession>A0A0U2T7S6</accession>
<organism evidence="2">
    <name type="scientific">Pseudodiaptomus poplesia</name>
    <dbReference type="NCBI Taxonomy" id="213370"/>
    <lineage>
        <taxon>Eukaryota</taxon>
        <taxon>Metazoa</taxon>
        <taxon>Ecdysozoa</taxon>
        <taxon>Arthropoda</taxon>
        <taxon>Crustacea</taxon>
        <taxon>Multicrustacea</taxon>
        <taxon>Hexanauplia</taxon>
        <taxon>Copepoda</taxon>
        <taxon>Calanoida</taxon>
        <taxon>Pseudodiaptomidae</taxon>
        <taxon>Pseudodiaptomus</taxon>
    </lineage>
</organism>
<dbReference type="SUPFAM" id="SSF56436">
    <property type="entry name" value="C-type lectin-like"/>
    <property type="match status" value="1"/>
</dbReference>
<dbReference type="InterPro" id="IPR016186">
    <property type="entry name" value="C-type_lectin-like/link_sf"/>
</dbReference>
<dbReference type="Gene3D" id="3.10.100.10">
    <property type="entry name" value="Mannose-Binding Protein A, subunit A"/>
    <property type="match status" value="1"/>
</dbReference>
<dbReference type="CDD" id="cd00037">
    <property type="entry name" value="CLECT"/>
    <property type="match status" value="1"/>
</dbReference>
<dbReference type="Pfam" id="PF00059">
    <property type="entry name" value="Lectin_C"/>
    <property type="match status" value="1"/>
</dbReference>
<dbReference type="InterPro" id="IPR016187">
    <property type="entry name" value="CTDL_fold"/>
</dbReference>
<feature type="domain" description="C-type lectin" evidence="1">
    <location>
        <begin position="1"/>
        <end position="129"/>
    </location>
</feature>
<evidence type="ECO:0000259" key="1">
    <source>
        <dbReference type="PROSITE" id="PS50041"/>
    </source>
</evidence>